<organism evidence="1 2">
    <name type="scientific">Entomophthora muscae</name>
    <dbReference type="NCBI Taxonomy" id="34485"/>
    <lineage>
        <taxon>Eukaryota</taxon>
        <taxon>Fungi</taxon>
        <taxon>Fungi incertae sedis</taxon>
        <taxon>Zoopagomycota</taxon>
        <taxon>Entomophthoromycotina</taxon>
        <taxon>Entomophthoromycetes</taxon>
        <taxon>Entomophthorales</taxon>
        <taxon>Entomophthoraceae</taxon>
        <taxon>Entomophthora</taxon>
    </lineage>
</organism>
<sequence length="279" mass="30935">MQEHPTWYLIRYVLAAGFYKGTGSKSKGVMKSELLLAVVLAGVQCHSNMFFPKPRGNLQWWGYCSRGENCKTACDSPKNKANIGPGTLIVKRGDKMTVKWKRQNHPGGFVRLAMVPLKDSDEESKFDSNPIKYVCYETNCKESVHQEILGKNNGPGDGLCSTDIHIPGNLHDGPVTLQWKWYGGGVYYADRNTSFAHYVSCADLRVQGGTKSGAKPKPVFKGGDVATSRNDQCRYWSTDSVHKCPLGAEDKNKNGCGYRKPEKFGPPEEWLSAPGHVLE</sequence>
<name>A0ACC2TDY1_9FUNG</name>
<reference evidence="1" key="1">
    <citation type="submission" date="2022-04" db="EMBL/GenBank/DDBJ databases">
        <title>Genome of the entomopathogenic fungus Entomophthora muscae.</title>
        <authorList>
            <person name="Elya C."/>
            <person name="Lovett B.R."/>
            <person name="Lee E."/>
            <person name="Macias A.M."/>
            <person name="Hajek A.E."/>
            <person name="De Bivort B.L."/>
            <person name="Kasson M.T."/>
            <person name="De Fine Licht H.H."/>
            <person name="Stajich J.E."/>
        </authorList>
    </citation>
    <scope>NUCLEOTIDE SEQUENCE</scope>
    <source>
        <strain evidence="1">Berkeley</strain>
    </source>
</reference>
<proteinExistence type="predicted"/>
<evidence type="ECO:0000313" key="1">
    <source>
        <dbReference type="EMBL" id="KAJ9072894.1"/>
    </source>
</evidence>
<comment type="caution">
    <text evidence="1">The sequence shown here is derived from an EMBL/GenBank/DDBJ whole genome shotgun (WGS) entry which is preliminary data.</text>
</comment>
<protein>
    <submittedName>
        <fullName evidence="1">Uncharacterized protein</fullName>
    </submittedName>
</protein>
<dbReference type="EMBL" id="QTSX02002952">
    <property type="protein sequence ID" value="KAJ9072894.1"/>
    <property type="molecule type" value="Genomic_DNA"/>
</dbReference>
<evidence type="ECO:0000313" key="2">
    <source>
        <dbReference type="Proteomes" id="UP001165960"/>
    </source>
</evidence>
<accession>A0ACC2TDY1</accession>
<dbReference type="Proteomes" id="UP001165960">
    <property type="component" value="Unassembled WGS sequence"/>
</dbReference>
<keyword evidence="2" id="KW-1185">Reference proteome</keyword>
<gene>
    <name evidence="1" type="ORF">DSO57_1022361</name>
</gene>